<accession>A0A1E3HVV9</accession>
<evidence type="ECO:0000256" key="1">
    <source>
        <dbReference type="SAM" id="MobiDB-lite"/>
    </source>
</evidence>
<feature type="compositionally biased region" description="Polar residues" evidence="1">
    <location>
        <begin position="127"/>
        <end position="138"/>
    </location>
</feature>
<feature type="region of interest" description="Disordered" evidence="1">
    <location>
        <begin position="121"/>
        <end position="157"/>
    </location>
</feature>
<dbReference type="Proteomes" id="UP000094065">
    <property type="component" value="Unassembled WGS sequence"/>
</dbReference>
<sequence length="179" mass="19182">MLPERLSERAPTLITREPAKILLSVPPQGQPVYGAAVGHHASNTHDLNTHNRSTTSSDPTSTQAPEQSHEGGGSNGLGTHAAECSGARMTRLIIALCPEINPDQGTRVKVYLEVRVLQAKESPPRRSASNYERSTTEGPITGGAANTGRFDTDKSSSSHVDKHMMICNLISMLGDVMKK</sequence>
<evidence type="ECO:0000313" key="2">
    <source>
        <dbReference type="EMBL" id="ODN79721.1"/>
    </source>
</evidence>
<feature type="region of interest" description="Disordered" evidence="1">
    <location>
        <begin position="41"/>
        <end position="81"/>
    </location>
</feature>
<name>A0A1E3HVV9_9TREE</name>
<keyword evidence="3" id="KW-1185">Reference proteome</keyword>
<feature type="compositionally biased region" description="Polar residues" evidence="1">
    <location>
        <begin position="44"/>
        <end position="66"/>
    </location>
</feature>
<reference evidence="2 3" key="1">
    <citation type="submission" date="2016-06" db="EMBL/GenBank/DDBJ databases">
        <title>Evolution of pathogenesis and genome organization in the Tremellales.</title>
        <authorList>
            <person name="Cuomo C."/>
            <person name="Litvintseva A."/>
            <person name="Heitman J."/>
            <person name="Chen Y."/>
            <person name="Sun S."/>
            <person name="Springer D."/>
            <person name="Dromer F."/>
            <person name="Young S."/>
            <person name="Zeng Q."/>
            <person name="Chapman S."/>
            <person name="Gujja S."/>
            <person name="Saif S."/>
            <person name="Birren B."/>
        </authorList>
    </citation>
    <scope>NUCLEOTIDE SEQUENCE [LARGE SCALE GENOMIC DNA]</scope>
    <source>
        <strain evidence="2 3">CBS 6039</strain>
    </source>
</reference>
<organism evidence="2 3">
    <name type="scientific">Cryptococcus amylolentus CBS 6039</name>
    <dbReference type="NCBI Taxonomy" id="1295533"/>
    <lineage>
        <taxon>Eukaryota</taxon>
        <taxon>Fungi</taxon>
        <taxon>Dikarya</taxon>
        <taxon>Basidiomycota</taxon>
        <taxon>Agaricomycotina</taxon>
        <taxon>Tremellomycetes</taxon>
        <taxon>Tremellales</taxon>
        <taxon>Cryptococcaceae</taxon>
        <taxon>Cryptococcus</taxon>
    </lineage>
</organism>
<gene>
    <name evidence="2" type="ORF">L202_03642</name>
</gene>
<dbReference type="RefSeq" id="XP_018994568.1">
    <property type="nucleotide sequence ID" value="XM_019137542.1"/>
</dbReference>
<evidence type="ECO:0000313" key="3">
    <source>
        <dbReference type="Proteomes" id="UP000094065"/>
    </source>
</evidence>
<comment type="caution">
    <text evidence="2">The sequence shown here is derived from an EMBL/GenBank/DDBJ whole genome shotgun (WGS) entry which is preliminary data.</text>
</comment>
<dbReference type="AlphaFoldDB" id="A0A1E3HVV9"/>
<dbReference type="OrthoDB" id="2575819at2759"/>
<dbReference type="EMBL" id="AWGJ01000005">
    <property type="protein sequence ID" value="ODN79721.1"/>
    <property type="molecule type" value="Genomic_DNA"/>
</dbReference>
<dbReference type="GeneID" id="30154951"/>
<protein>
    <submittedName>
        <fullName evidence="2">Uncharacterized protein</fullName>
    </submittedName>
</protein>
<proteinExistence type="predicted"/>